<dbReference type="Pfam" id="PF06026">
    <property type="entry name" value="Rib_5-P_isom_A"/>
    <property type="match status" value="1"/>
</dbReference>
<dbReference type="NCBIfam" id="NF001924">
    <property type="entry name" value="PRK00702.1"/>
    <property type="match status" value="1"/>
</dbReference>
<dbReference type="EC" id="5.3.1.6" evidence="3"/>
<comment type="subunit">
    <text evidence="3">Homodimer.</text>
</comment>
<evidence type="ECO:0000256" key="1">
    <source>
        <dbReference type="ARBA" id="ARBA00001713"/>
    </source>
</evidence>
<keyword evidence="2 3" id="KW-0413">Isomerase</keyword>
<organism evidence="4 5">
    <name type="scientific">Chitinophaga dinghuensis</name>
    <dbReference type="NCBI Taxonomy" id="1539050"/>
    <lineage>
        <taxon>Bacteria</taxon>
        <taxon>Pseudomonadati</taxon>
        <taxon>Bacteroidota</taxon>
        <taxon>Chitinophagia</taxon>
        <taxon>Chitinophagales</taxon>
        <taxon>Chitinophagaceae</taxon>
        <taxon>Chitinophaga</taxon>
    </lineage>
</organism>
<dbReference type="GO" id="GO:0006014">
    <property type="term" value="P:D-ribose metabolic process"/>
    <property type="evidence" value="ECO:0007669"/>
    <property type="project" value="TreeGrafter"/>
</dbReference>
<dbReference type="PANTHER" id="PTHR11934">
    <property type="entry name" value="RIBOSE-5-PHOSPHATE ISOMERASE"/>
    <property type="match status" value="1"/>
</dbReference>
<dbReference type="Gene3D" id="3.30.70.260">
    <property type="match status" value="1"/>
</dbReference>
<protein>
    <recommendedName>
        <fullName evidence="3">Ribose-5-phosphate isomerase A</fullName>
        <ecNumber evidence="3">5.3.1.6</ecNumber>
    </recommendedName>
    <alternativeName>
        <fullName evidence="3">Phosphoriboisomerase A</fullName>
        <shortName evidence="3">PRI</shortName>
    </alternativeName>
</protein>
<feature type="binding site" evidence="3">
    <location>
        <begin position="28"/>
        <end position="31"/>
    </location>
    <ligand>
        <name>substrate</name>
    </ligand>
</feature>
<dbReference type="NCBIfam" id="TIGR00021">
    <property type="entry name" value="rpiA"/>
    <property type="match status" value="1"/>
</dbReference>
<dbReference type="Gene3D" id="3.40.50.1360">
    <property type="match status" value="1"/>
</dbReference>
<comment type="similarity">
    <text evidence="3">Belongs to the ribose 5-phosphate isomerase family.</text>
</comment>
<evidence type="ECO:0000256" key="3">
    <source>
        <dbReference type="HAMAP-Rule" id="MF_00170"/>
    </source>
</evidence>
<dbReference type="OrthoDB" id="5870696at2"/>
<comment type="pathway">
    <text evidence="3">Carbohydrate degradation; pentose phosphate pathway; D-ribose 5-phosphate from D-ribulose 5-phosphate (non-oxidative stage): step 1/1.</text>
</comment>
<name>A0A327VQ76_9BACT</name>
<dbReference type="AlphaFoldDB" id="A0A327VQ76"/>
<feature type="active site" description="Proton acceptor" evidence="3">
    <location>
        <position position="105"/>
    </location>
</feature>
<dbReference type="CDD" id="cd01398">
    <property type="entry name" value="RPI_A"/>
    <property type="match status" value="1"/>
</dbReference>
<dbReference type="GO" id="GO:0009052">
    <property type="term" value="P:pentose-phosphate shunt, non-oxidative branch"/>
    <property type="evidence" value="ECO:0007669"/>
    <property type="project" value="UniProtKB-UniRule"/>
</dbReference>
<dbReference type="FunFam" id="3.40.50.1360:FF:000001">
    <property type="entry name" value="Ribose-5-phosphate isomerase A"/>
    <property type="match status" value="1"/>
</dbReference>
<feature type="binding site" evidence="3">
    <location>
        <position position="123"/>
    </location>
    <ligand>
        <name>substrate</name>
    </ligand>
</feature>
<evidence type="ECO:0000313" key="4">
    <source>
        <dbReference type="EMBL" id="RAJ76497.1"/>
    </source>
</evidence>
<dbReference type="EMBL" id="QLMA01000008">
    <property type="protein sequence ID" value="RAJ76497.1"/>
    <property type="molecule type" value="Genomic_DNA"/>
</dbReference>
<dbReference type="InterPro" id="IPR037171">
    <property type="entry name" value="NagB/RpiA_transferase-like"/>
</dbReference>
<comment type="caution">
    <text evidence="4">The sequence shown here is derived from an EMBL/GenBank/DDBJ whole genome shotgun (WGS) entry which is preliminary data.</text>
</comment>
<sequence>MQINIAKKAAADKAATFIEPGMTVGLGTGSTAYYVIMRIGEMVKEGLEIRAVATSVESEQLAKAQGITIVPFAAISGIDIDIDGADETDIQLRLIKGGGGALLREKIIAAAAGRMIVIADESKLVSQLGKFPLPVEIIPFAHELTMHQLEKLKVAPVLRTREGQLFITDNGNYIADCHIGEIAAPEKLHAQLNDIPGVVENGLFIGLASTLIIGTDAGEVRIYGRQD</sequence>
<dbReference type="RefSeq" id="WP_111594234.1">
    <property type="nucleotide sequence ID" value="NZ_QLMA01000008.1"/>
</dbReference>
<dbReference type="GO" id="GO:0004751">
    <property type="term" value="F:ribose-5-phosphate isomerase activity"/>
    <property type="evidence" value="ECO:0007669"/>
    <property type="project" value="UniProtKB-UniRule"/>
</dbReference>
<dbReference type="PANTHER" id="PTHR11934:SF0">
    <property type="entry name" value="RIBOSE-5-PHOSPHATE ISOMERASE"/>
    <property type="match status" value="1"/>
</dbReference>
<dbReference type="InterPro" id="IPR020672">
    <property type="entry name" value="Ribose5P_isomerase_typA_subgr"/>
</dbReference>
<dbReference type="Proteomes" id="UP000249819">
    <property type="component" value="Unassembled WGS sequence"/>
</dbReference>
<accession>A0A327VQ76</accession>
<comment type="catalytic activity">
    <reaction evidence="1 3">
        <text>aldehydo-D-ribose 5-phosphate = D-ribulose 5-phosphate</text>
        <dbReference type="Rhea" id="RHEA:14657"/>
        <dbReference type="ChEBI" id="CHEBI:58121"/>
        <dbReference type="ChEBI" id="CHEBI:58273"/>
        <dbReference type="EC" id="5.3.1.6"/>
    </reaction>
</comment>
<proteinExistence type="inferred from homology"/>
<dbReference type="UniPathway" id="UPA00115">
    <property type="reaction ID" value="UER00412"/>
</dbReference>
<evidence type="ECO:0000256" key="2">
    <source>
        <dbReference type="ARBA" id="ARBA00023235"/>
    </source>
</evidence>
<dbReference type="GO" id="GO:0005829">
    <property type="term" value="C:cytosol"/>
    <property type="evidence" value="ECO:0007669"/>
    <property type="project" value="TreeGrafter"/>
</dbReference>
<keyword evidence="5" id="KW-1185">Reference proteome</keyword>
<dbReference type="InterPro" id="IPR004788">
    <property type="entry name" value="Ribose5P_isomerase_type_A"/>
</dbReference>
<comment type="function">
    <text evidence="3">Catalyzes the reversible conversion of ribose-5-phosphate to ribulose 5-phosphate.</text>
</comment>
<gene>
    <name evidence="3" type="primary">rpiA</name>
    <name evidence="4" type="ORF">CLV59_10816</name>
</gene>
<feature type="binding site" evidence="3">
    <location>
        <begin position="83"/>
        <end position="86"/>
    </location>
    <ligand>
        <name>substrate</name>
    </ligand>
</feature>
<reference evidence="4 5" key="1">
    <citation type="submission" date="2018-06" db="EMBL/GenBank/DDBJ databases">
        <title>Genomic Encyclopedia of Archaeal and Bacterial Type Strains, Phase II (KMG-II): from individual species to whole genera.</title>
        <authorList>
            <person name="Goeker M."/>
        </authorList>
    </citation>
    <scope>NUCLEOTIDE SEQUENCE [LARGE SCALE GENOMIC DNA]</scope>
    <source>
        <strain evidence="4 5">DSM 29821</strain>
    </source>
</reference>
<dbReference type="HAMAP" id="MF_00170">
    <property type="entry name" value="Rib_5P_isom_A"/>
    <property type="match status" value="1"/>
</dbReference>
<dbReference type="SUPFAM" id="SSF100950">
    <property type="entry name" value="NagB/RpiA/CoA transferase-like"/>
    <property type="match status" value="1"/>
</dbReference>
<evidence type="ECO:0000313" key="5">
    <source>
        <dbReference type="Proteomes" id="UP000249819"/>
    </source>
</evidence>
<feature type="binding site" evidence="3">
    <location>
        <begin position="96"/>
        <end position="99"/>
    </location>
    <ligand>
        <name>substrate</name>
    </ligand>
</feature>
<dbReference type="SUPFAM" id="SSF75445">
    <property type="entry name" value="D-ribose-5-phosphate isomerase (RpiA), lid domain"/>
    <property type="match status" value="1"/>
</dbReference>